<dbReference type="EMBL" id="CCRF01000081">
    <property type="protein sequence ID" value="CEE02632.1"/>
    <property type="molecule type" value="Genomic_DNA"/>
</dbReference>
<dbReference type="Pfam" id="PF13302">
    <property type="entry name" value="Acetyltransf_3"/>
    <property type="match status" value="1"/>
</dbReference>
<dbReference type="RefSeq" id="WP_034772327.1">
    <property type="nucleotide sequence ID" value="NZ_CCRF01000081.1"/>
</dbReference>
<evidence type="ECO:0000313" key="2">
    <source>
        <dbReference type="EMBL" id="CEE02632.1"/>
    </source>
</evidence>
<dbReference type="Proteomes" id="UP000040576">
    <property type="component" value="Unassembled WGS sequence"/>
</dbReference>
<dbReference type="PANTHER" id="PTHR43792:SF1">
    <property type="entry name" value="N-ACETYLTRANSFERASE DOMAIN-CONTAINING PROTEIN"/>
    <property type="match status" value="1"/>
</dbReference>
<dbReference type="PANTHER" id="PTHR43792">
    <property type="entry name" value="GNAT FAMILY, PUTATIVE (AFU_ORTHOLOGUE AFUA_3G00765)-RELATED-RELATED"/>
    <property type="match status" value="1"/>
</dbReference>
<dbReference type="InterPro" id="IPR000182">
    <property type="entry name" value="GNAT_dom"/>
</dbReference>
<protein>
    <submittedName>
        <fullName evidence="2">N-acetyltransferase GCN5</fullName>
    </submittedName>
</protein>
<evidence type="ECO:0000313" key="3">
    <source>
        <dbReference type="Proteomes" id="UP000040576"/>
    </source>
</evidence>
<reference evidence="2 3" key="1">
    <citation type="submission" date="2014-07" db="EMBL/GenBank/DDBJ databases">
        <authorList>
            <person name="Wibberg Daniel"/>
        </authorList>
    </citation>
    <scope>NUCLEOTIDE SEQUENCE [LARGE SCALE GENOMIC DNA]</scope>
</reference>
<dbReference type="InterPro" id="IPR051531">
    <property type="entry name" value="N-acetyltransferase"/>
</dbReference>
<proteinExistence type="predicted"/>
<gene>
    <name evidence="2" type="ORF">BT1A1_2841</name>
</gene>
<dbReference type="SUPFAM" id="SSF55729">
    <property type="entry name" value="Acyl-CoA N-acyltransferases (Nat)"/>
    <property type="match status" value="1"/>
</dbReference>
<keyword evidence="3" id="KW-1185">Reference proteome</keyword>
<name>A0A090IY27_9BACI</name>
<accession>A0A090IY27</accession>
<dbReference type="AlphaFoldDB" id="A0A090IY27"/>
<organism evidence="2 3">
    <name type="scientific">Caldibacillus thermoamylovorans</name>
    <dbReference type="NCBI Taxonomy" id="35841"/>
    <lineage>
        <taxon>Bacteria</taxon>
        <taxon>Bacillati</taxon>
        <taxon>Bacillota</taxon>
        <taxon>Bacilli</taxon>
        <taxon>Bacillales</taxon>
        <taxon>Bacillaceae</taxon>
        <taxon>Caldibacillus</taxon>
    </lineage>
</organism>
<feature type="domain" description="N-acetyltransferase" evidence="1">
    <location>
        <begin position="4"/>
        <end position="163"/>
    </location>
</feature>
<dbReference type="InterPro" id="IPR016181">
    <property type="entry name" value="Acyl_CoA_acyltransferase"/>
</dbReference>
<evidence type="ECO:0000259" key="1">
    <source>
        <dbReference type="PROSITE" id="PS51186"/>
    </source>
</evidence>
<keyword evidence="2" id="KW-0808">Transferase</keyword>
<dbReference type="PROSITE" id="PS51186">
    <property type="entry name" value="GNAT"/>
    <property type="match status" value="1"/>
</dbReference>
<dbReference type="CDD" id="cd04301">
    <property type="entry name" value="NAT_SF"/>
    <property type="match status" value="1"/>
</dbReference>
<sequence length="163" mass="18719">MYNLILRKFMATDFHDYFRLVSNEAVMAMITERSIPLEEAYVNFAKVLRRNEKFDQFGTFKVYHSSNNVNEFIGLGSLILNEEKTSEAELGYMLLPEHWGKGYGSEIAKILIEKAKNNFIERLTAIIDPKNIPSRKILINSGFQSEKLCEIDGLPGEILYMGL</sequence>
<dbReference type="Gene3D" id="3.40.630.30">
    <property type="match status" value="1"/>
</dbReference>
<dbReference type="GO" id="GO:0016747">
    <property type="term" value="F:acyltransferase activity, transferring groups other than amino-acyl groups"/>
    <property type="evidence" value="ECO:0007669"/>
    <property type="project" value="InterPro"/>
</dbReference>